<dbReference type="GO" id="GO:0005886">
    <property type="term" value="C:plasma membrane"/>
    <property type="evidence" value="ECO:0007669"/>
    <property type="project" value="TreeGrafter"/>
</dbReference>
<comment type="catalytic activity">
    <reaction evidence="2">
        <text>oxidized coenzyme F420-(gamma-L-Glu)(n) + a quinol + H(+) = reduced coenzyme F420-(gamma-L-Glu)(n) + a quinone</text>
        <dbReference type="Rhea" id="RHEA:39663"/>
        <dbReference type="Rhea" id="RHEA-COMP:12939"/>
        <dbReference type="Rhea" id="RHEA-COMP:14378"/>
        <dbReference type="ChEBI" id="CHEBI:15378"/>
        <dbReference type="ChEBI" id="CHEBI:24646"/>
        <dbReference type="ChEBI" id="CHEBI:132124"/>
        <dbReference type="ChEBI" id="CHEBI:133980"/>
        <dbReference type="ChEBI" id="CHEBI:139511"/>
    </reaction>
</comment>
<reference evidence="4 5" key="1">
    <citation type="submission" date="2016-10" db="EMBL/GenBank/DDBJ databases">
        <authorList>
            <person name="de Groot N.N."/>
        </authorList>
    </citation>
    <scope>NUCLEOTIDE SEQUENCE [LARGE SCALE GENOMIC DNA]</scope>
    <source>
        <strain evidence="4 5">DSM 43357</strain>
    </source>
</reference>
<name>A0A1H7TSN7_9ACTN</name>
<dbReference type="InterPro" id="IPR004378">
    <property type="entry name" value="F420H2_quin_Rdtase"/>
</dbReference>
<dbReference type="Gene3D" id="2.30.110.10">
    <property type="entry name" value="Electron Transport, Fmn-binding Protein, Chain A"/>
    <property type="match status" value="1"/>
</dbReference>
<dbReference type="Pfam" id="PF01814">
    <property type="entry name" value="Hemerythrin"/>
    <property type="match status" value="1"/>
</dbReference>
<evidence type="ECO:0000256" key="1">
    <source>
        <dbReference type="ARBA" id="ARBA00008710"/>
    </source>
</evidence>
<sequence>MSRRENTFMPHDFQQQIIDEFRAGKGRVGGPFEGARLLLLTTTGARTGRPHTTPLGYLPDGGGRMLVIASAGGSPKHPAWYHNLVANPRVTVETGAFTLEADATVLQGEERDAIFARAVESDPGWAEYEVKSGRVLPVVALTPVASPVAGMRGGDALTAIHDAFRKELALVRAEVARSGPAIGAQLRVNCLTLCAGLHHHHSGESGGLFPRLRLDHPELAPALDRLEEEHQEVARLLDDLQRALDSGSPDLAAEVDRLATAIEAHLDYEELHLVPVLNGDAGPR</sequence>
<dbReference type="SUPFAM" id="SSF50475">
    <property type="entry name" value="FMN-binding split barrel"/>
    <property type="match status" value="1"/>
</dbReference>
<protein>
    <submittedName>
        <fullName evidence="4">Deazaflavin-dependent oxidoreductase, nitroreductase family</fullName>
    </submittedName>
</protein>
<dbReference type="PANTHER" id="PTHR39428">
    <property type="entry name" value="F420H(2)-DEPENDENT QUINONE REDUCTASE RV1261C"/>
    <property type="match status" value="1"/>
</dbReference>
<dbReference type="STRING" id="46177.SAMN05660976_03627"/>
<dbReference type="PANTHER" id="PTHR39428:SF1">
    <property type="entry name" value="F420H(2)-DEPENDENT QUINONE REDUCTASE RV1261C"/>
    <property type="match status" value="1"/>
</dbReference>
<evidence type="ECO:0000256" key="2">
    <source>
        <dbReference type="ARBA" id="ARBA00049106"/>
    </source>
</evidence>
<dbReference type="GO" id="GO:0070967">
    <property type="term" value="F:coenzyme F420 binding"/>
    <property type="evidence" value="ECO:0007669"/>
    <property type="project" value="TreeGrafter"/>
</dbReference>
<dbReference type="CDD" id="cd12108">
    <property type="entry name" value="Hr-like"/>
    <property type="match status" value="1"/>
</dbReference>
<keyword evidence="5" id="KW-1185">Reference proteome</keyword>
<dbReference type="Proteomes" id="UP000198953">
    <property type="component" value="Unassembled WGS sequence"/>
</dbReference>
<evidence type="ECO:0000313" key="5">
    <source>
        <dbReference type="Proteomes" id="UP000198953"/>
    </source>
</evidence>
<dbReference type="NCBIfam" id="TIGR00026">
    <property type="entry name" value="hi_GC_TIGR00026"/>
    <property type="match status" value="1"/>
</dbReference>
<proteinExistence type="inferred from homology"/>
<dbReference type="InterPro" id="IPR012349">
    <property type="entry name" value="Split_barrel_FMN-bd"/>
</dbReference>
<dbReference type="Gene3D" id="1.20.120.520">
    <property type="entry name" value="nmb1532 protein domain like"/>
    <property type="match status" value="1"/>
</dbReference>
<organism evidence="4 5">
    <name type="scientific">Nonomuraea pusilla</name>
    <dbReference type="NCBI Taxonomy" id="46177"/>
    <lineage>
        <taxon>Bacteria</taxon>
        <taxon>Bacillati</taxon>
        <taxon>Actinomycetota</taxon>
        <taxon>Actinomycetes</taxon>
        <taxon>Streptosporangiales</taxon>
        <taxon>Streptosporangiaceae</taxon>
        <taxon>Nonomuraea</taxon>
    </lineage>
</organism>
<feature type="domain" description="Hemerythrin-like" evidence="3">
    <location>
        <begin position="155"/>
        <end position="277"/>
    </location>
</feature>
<gene>
    <name evidence="4" type="ORF">SAMN05660976_03627</name>
</gene>
<evidence type="ECO:0000313" key="4">
    <source>
        <dbReference type="EMBL" id="SEL87474.1"/>
    </source>
</evidence>
<accession>A0A1H7TSN7</accession>
<comment type="similarity">
    <text evidence="1">Belongs to the F420H(2)-dependent quinone reductase family.</text>
</comment>
<evidence type="ECO:0000259" key="3">
    <source>
        <dbReference type="Pfam" id="PF01814"/>
    </source>
</evidence>
<dbReference type="InterPro" id="IPR012312">
    <property type="entry name" value="Hemerythrin-like"/>
</dbReference>
<dbReference type="EMBL" id="FOBF01000007">
    <property type="protein sequence ID" value="SEL87474.1"/>
    <property type="molecule type" value="Genomic_DNA"/>
</dbReference>
<dbReference type="AlphaFoldDB" id="A0A1H7TSN7"/>
<dbReference type="Pfam" id="PF04075">
    <property type="entry name" value="F420H2_quin_red"/>
    <property type="match status" value="1"/>
</dbReference>
<dbReference type="GO" id="GO:0016491">
    <property type="term" value="F:oxidoreductase activity"/>
    <property type="evidence" value="ECO:0007669"/>
    <property type="project" value="InterPro"/>
</dbReference>